<name>A0A383U241_9FLAO</name>
<dbReference type="InterPro" id="IPR050900">
    <property type="entry name" value="Transposase_IS3/IS150/IS904"/>
</dbReference>
<gene>
    <name evidence="2" type="ORF">SAMEA104719789_01348</name>
</gene>
<evidence type="ECO:0000313" key="3">
    <source>
        <dbReference type="Proteomes" id="UP000262142"/>
    </source>
</evidence>
<dbReference type="GO" id="GO:0015074">
    <property type="term" value="P:DNA integration"/>
    <property type="evidence" value="ECO:0007669"/>
    <property type="project" value="InterPro"/>
</dbReference>
<dbReference type="GO" id="GO:0003676">
    <property type="term" value="F:nucleic acid binding"/>
    <property type="evidence" value="ECO:0007669"/>
    <property type="project" value="InterPro"/>
</dbReference>
<dbReference type="PANTHER" id="PTHR46889:SF5">
    <property type="entry name" value="INTEGRASE PROTEIN"/>
    <property type="match status" value="1"/>
</dbReference>
<accession>A0A383U241</accession>
<sequence>MTESYDPYANAVAERVNGILKQEFMIDMYGNNLHDKIQLVKDAIDKYNNLRPHYSCHYLTPQQMHKQNKIKIKTYKKIDAEKIAFQHQLN</sequence>
<dbReference type="InterPro" id="IPR012337">
    <property type="entry name" value="RNaseH-like_sf"/>
</dbReference>
<dbReference type="PROSITE" id="PS50994">
    <property type="entry name" value="INTEGRASE"/>
    <property type="match status" value="1"/>
</dbReference>
<dbReference type="Proteomes" id="UP000262142">
    <property type="component" value="Unassembled WGS sequence"/>
</dbReference>
<feature type="domain" description="Integrase catalytic" evidence="1">
    <location>
        <begin position="1"/>
        <end position="69"/>
    </location>
</feature>
<dbReference type="SUPFAM" id="SSF53098">
    <property type="entry name" value="Ribonuclease H-like"/>
    <property type="match status" value="1"/>
</dbReference>
<keyword evidence="3" id="KW-1185">Reference proteome</keyword>
<protein>
    <recommendedName>
        <fullName evidence="1">Integrase catalytic domain-containing protein</fullName>
    </recommendedName>
</protein>
<dbReference type="Gene3D" id="3.30.420.10">
    <property type="entry name" value="Ribonuclease H-like superfamily/Ribonuclease H"/>
    <property type="match status" value="1"/>
</dbReference>
<dbReference type="Pfam" id="PF13683">
    <property type="entry name" value="rve_3"/>
    <property type="match status" value="1"/>
</dbReference>
<dbReference type="PANTHER" id="PTHR46889">
    <property type="entry name" value="TRANSPOSASE INSF FOR INSERTION SEQUENCE IS3B-RELATED"/>
    <property type="match status" value="1"/>
</dbReference>
<dbReference type="InterPro" id="IPR036397">
    <property type="entry name" value="RNaseH_sf"/>
</dbReference>
<evidence type="ECO:0000259" key="1">
    <source>
        <dbReference type="PROSITE" id="PS50994"/>
    </source>
</evidence>
<reference evidence="2 3" key="1">
    <citation type="submission" date="2018-09" db="EMBL/GenBank/DDBJ databases">
        <authorList>
            <consortium name="Pathogen Informatics"/>
        </authorList>
    </citation>
    <scope>NUCLEOTIDE SEQUENCE [LARGE SCALE GENOMIC DNA]</scope>
    <source>
        <strain evidence="2 3">OH-22767</strain>
    </source>
</reference>
<dbReference type="AlphaFoldDB" id="A0A383U241"/>
<organism evidence="2 3">
    <name type="scientific">Candidatus Ornithobacterium hominis</name>
    <dbReference type="NCBI Taxonomy" id="2497989"/>
    <lineage>
        <taxon>Bacteria</taxon>
        <taxon>Pseudomonadati</taxon>
        <taxon>Bacteroidota</taxon>
        <taxon>Flavobacteriia</taxon>
        <taxon>Flavobacteriales</taxon>
        <taxon>Weeksellaceae</taxon>
        <taxon>Ornithobacterium</taxon>
    </lineage>
</organism>
<proteinExistence type="predicted"/>
<dbReference type="InterPro" id="IPR001584">
    <property type="entry name" value="Integrase_cat-core"/>
</dbReference>
<evidence type="ECO:0000313" key="2">
    <source>
        <dbReference type="EMBL" id="SZD73538.1"/>
    </source>
</evidence>
<dbReference type="EMBL" id="UNSC01000006">
    <property type="protein sequence ID" value="SZD73538.1"/>
    <property type="molecule type" value="Genomic_DNA"/>
</dbReference>